<comment type="caution">
    <text evidence="6">The sequence shown here is derived from an EMBL/GenBank/DDBJ whole genome shotgun (WGS) entry which is preliminary data.</text>
</comment>
<keyword evidence="2" id="KW-0963">Cytoplasm</keyword>
<dbReference type="AlphaFoldDB" id="A0AAD5Y818"/>
<dbReference type="GO" id="GO:0036159">
    <property type="term" value="P:inner dynein arm assembly"/>
    <property type="evidence" value="ECO:0007669"/>
    <property type="project" value="TreeGrafter"/>
</dbReference>
<feature type="compositionally biased region" description="Basic and acidic residues" evidence="5">
    <location>
        <begin position="29"/>
        <end position="39"/>
    </location>
</feature>
<organism evidence="6 7">
    <name type="scientific">Boothiomyces macroporosus</name>
    <dbReference type="NCBI Taxonomy" id="261099"/>
    <lineage>
        <taxon>Eukaryota</taxon>
        <taxon>Fungi</taxon>
        <taxon>Fungi incertae sedis</taxon>
        <taxon>Chytridiomycota</taxon>
        <taxon>Chytridiomycota incertae sedis</taxon>
        <taxon>Chytridiomycetes</taxon>
        <taxon>Rhizophydiales</taxon>
        <taxon>Terramycetaceae</taxon>
        <taxon>Boothiomyces</taxon>
    </lineage>
</organism>
<evidence type="ECO:0000313" key="6">
    <source>
        <dbReference type="EMBL" id="KAJ3256935.1"/>
    </source>
</evidence>
<feature type="compositionally biased region" description="Polar residues" evidence="5">
    <location>
        <begin position="1"/>
        <end position="13"/>
    </location>
</feature>
<dbReference type="Pfam" id="PF00400">
    <property type="entry name" value="WD40"/>
    <property type="match status" value="1"/>
</dbReference>
<dbReference type="Gene3D" id="2.130.10.10">
    <property type="entry name" value="YVTN repeat-like/Quinoprotein amine dehydrogenase"/>
    <property type="match status" value="2"/>
</dbReference>
<feature type="compositionally biased region" description="Basic and acidic residues" evidence="5">
    <location>
        <begin position="483"/>
        <end position="497"/>
    </location>
</feature>
<evidence type="ECO:0000256" key="3">
    <source>
        <dbReference type="ARBA" id="ARBA00022574"/>
    </source>
</evidence>
<sequence>MSTPKLKTKSNAGSAVPSRAASRATSIQKLHESKPDISRVKVGSRGNSASFRKTSPGPQPNIGSKNDIITAIKDDLAAEKTVSTDYYHKKQLEGIIPLFLTAQSQQIVKCTIGEDVTEEKMFRMIPKSDLMQDMATRLAISDFTPAKEAILAYPREELMLHYDPEYKYTQNFFLVVSPETFDLIINPPSEETNEAEAEQQKAKERKPWLSHGSEKDVEMEWVRNMGNLVKINVSRKYGEFKAPCKFADRDAQDGFLEIKSYKDPTYDLNRMELMAGCQAVPELVSTECQTAWFRPLNFSCQYEPIEMDYAEQEEIQNSTGMEDFLLNISTRLEETLQQNEMINIYEDDYINLGEEEVAIEQGSHTILQEYQSFTDLVNSKDKCISCINWHPAQKGVLAVSCTQVCGFEDKLLLGYASRSKLAQIIIWSFHDPIHPQLILESHEDITCFEMNPQDSSIIVAGSVSGQILLWDISEYQEMLRSSRKSESDQHATEDTESKTTPSVRYAVISSIEASHRAPVTDIKWLPKHYEVGPNGEPVENAENGDKQIVTCSLDGTVAFWDLRFKKDWKSLDLAWRPFIRVPMSSLDNSYDYSLTRVSLKTAFNEEIQGKQAKPSSASDSASNQELKTGKSIVKTLSTKFYCATEEGDLIYADWNAEKVSDEKVTRVEFAYGAHYGPMSEIARSPFFPDIFLTVGGWSFHIWKEKHHMGPLLSSAQASSCITCGKWSPTRPGVFYIGRADGMLEVWDLLDKSHSPATIQNVATSAISTIEIKQYAGKGSPQFIAIGDDAGTLHILETPKNLQKMTKNEKSVISAYFERETKRVSASSERKKNHVKDRAAFDAAVLEQAQAAAKALAAKQAEDQKAENNEEDAEELKEEKAYQAMEIAFLEAENMLAPSAE</sequence>
<dbReference type="SUPFAM" id="SSF50978">
    <property type="entry name" value="WD40 repeat-like"/>
    <property type="match status" value="1"/>
</dbReference>
<name>A0AAD5Y818_9FUNG</name>
<evidence type="ECO:0000256" key="2">
    <source>
        <dbReference type="ARBA" id="ARBA00022490"/>
    </source>
</evidence>
<dbReference type="Proteomes" id="UP001210925">
    <property type="component" value="Unassembled WGS sequence"/>
</dbReference>
<dbReference type="GO" id="GO:0036156">
    <property type="term" value="C:inner dynein arm"/>
    <property type="evidence" value="ECO:0007669"/>
    <property type="project" value="TreeGrafter"/>
</dbReference>
<proteinExistence type="predicted"/>
<reference evidence="6" key="1">
    <citation type="submission" date="2020-05" db="EMBL/GenBank/DDBJ databases">
        <title>Phylogenomic resolution of chytrid fungi.</title>
        <authorList>
            <person name="Stajich J.E."/>
            <person name="Amses K."/>
            <person name="Simmons R."/>
            <person name="Seto K."/>
            <person name="Myers J."/>
            <person name="Bonds A."/>
            <person name="Quandt C.A."/>
            <person name="Barry K."/>
            <person name="Liu P."/>
            <person name="Grigoriev I."/>
            <person name="Longcore J.E."/>
            <person name="James T.Y."/>
        </authorList>
    </citation>
    <scope>NUCLEOTIDE SEQUENCE</scope>
    <source>
        <strain evidence="6">PLAUS21</strain>
    </source>
</reference>
<evidence type="ECO:0000313" key="7">
    <source>
        <dbReference type="Proteomes" id="UP001210925"/>
    </source>
</evidence>
<dbReference type="PANTHER" id="PTHR12442:SF5">
    <property type="entry name" value="DYNEIN AXONEMAL INTERMEDIATE CHAIN 3"/>
    <property type="match status" value="1"/>
</dbReference>
<keyword evidence="3" id="KW-0853">WD repeat</keyword>
<feature type="region of interest" description="Disordered" evidence="5">
    <location>
        <begin position="190"/>
        <end position="209"/>
    </location>
</feature>
<dbReference type="GO" id="GO:0045504">
    <property type="term" value="F:dynein heavy chain binding"/>
    <property type="evidence" value="ECO:0007669"/>
    <property type="project" value="TreeGrafter"/>
</dbReference>
<dbReference type="PANTHER" id="PTHR12442">
    <property type="entry name" value="DYNEIN INTERMEDIATE CHAIN"/>
    <property type="match status" value="1"/>
</dbReference>
<feature type="region of interest" description="Disordered" evidence="5">
    <location>
        <begin position="481"/>
        <end position="501"/>
    </location>
</feature>
<keyword evidence="4" id="KW-0677">Repeat</keyword>
<evidence type="ECO:0000256" key="5">
    <source>
        <dbReference type="SAM" id="MobiDB-lite"/>
    </source>
</evidence>
<protein>
    <submittedName>
        <fullName evidence="6">WD repeat-containing protein 63</fullName>
    </submittedName>
</protein>
<accession>A0AAD5Y818</accession>
<dbReference type="EMBL" id="JADGKB010000044">
    <property type="protein sequence ID" value="KAJ3256935.1"/>
    <property type="molecule type" value="Genomic_DNA"/>
</dbReference>
<comment type="subcellular location">
    <subcellularLocation>
        <location evidence="1">Cytoplasm</location>
    </subcellularLocation>
</comment>
<feature type="region of interest" description="Disordered" evidence="5">
    <location>
        <begin position="1"/>
        <end position="65"/>
    </location>
</feature>
<evidence type="ECO:0000256" key="4">
    <source>
        <dbReference type="ARBA" id="ARBA00022737"/>
    </source>
</evidence>
<feature type="compositionally biased region" description="Basic and acidic residues" evidence="5">
    <location>
        <begin position="198"/>
        <end position="209"/>
    </location>
</feature>
<dbReference type="InterPro" id="IPR050687">
    <property type="entry name" value="Dynein_IC"/>
</dbReference>
<dbReference type="GO" id="GO:0045503">
    <property type="term" value="F:dynein light chain binding"/>
    <property type="evidence" value="ECO:0007669"/>
    <property type="project" value="TreeGrafter"/>
</dbReference>
<dbReference type="InterPro" id="IPR036322">
    <property type="entry name" value="WD40_repeat_dom_sf"/>
</dbReference>
<feature type="region of interest" description="Disordered" evidence="5">
    <location>
        <begin position="856"/>
        <end position="877"/>
    </location>
</feature>
<dbReference type="InterPro" id="IPR015943">
    <property type="entry name" value="WD40/YVTN_repeat-like_dom_sf"/>
</dbReference>
<dbReference type="InterPro" id="IPR001680">
    <property type="entry name" value="WD40_rpt"/>
</dbReference>
<evidence type="ECO:0000256" key="1">
    <source>
        <dbReference type="ARBA" id="ARBA00004496"/>
    </source>
</evidence>
<dbReference type="SMART" id="SM00320">
    <property type="entry name" value="WD40"/>
    <property type="match status" value="3"/>
</dbReference>
<keyword evidence="7" id="KW-1185">Reference proteome</keyword>
<gene>
    <name evidence="6" type="primary">WDR63</name>
    <name evidence="6" type="ORF">HK103_005053</name>
</gene>
<dbReference type="GO" id="GO:0060294">
    <property type="term" value="P:cilium movement involved in cell motility"/>
    <property type="evidence" value="ECO:0007669"/>
    <property type="project" value="TreeGrafter"/>
</dbReference>